<dbReference type="RefSeq" id="WP_203731432.1">
    <property type="nucleotide sequence ID" value="NZ_BAAATX010000011.1"/>
</dbReference>
<dbReference type="PANTHER" id="PTHR43591:SF24">
    <property type="entry name" value="2-METHOXY-6-POLYPRENYL-1,4-BENZOQUINOL METHYLASE, MITOCHONDRIAL"/>
    <property type="match status" value="1"/>
</dbReference>
<organism evidence="2 3">
    <name type="scientific">Paractinoplanes durhamensis</name>
    <dbReference type="NCBI Taxonomy" id="113563"/>
    <lineage>
        <taxon>Bacteria</taxon>
        <taxon>Bacillati</taxon>
        <taxon>Actinomycetota</taxon>
        <taxon>Actinomycetes</taxon>
        <taxon>Micromonosporales</taxon>
        <taxon>Micromonosporaceae</taxon>
        <taxon>Paractinoplanes</taxon>
    </lineage>
</organism>
<dbReference type="Pfam" id="PF13847">
    <property type="entry name" value="Methyltransf_31"/>
    <property type="match status" value="1"/>
</dbReference>
<protein>
    <recommendedName>
        <fullName evidence="1">Methyltransferase domain-containing protein</fullName>
    </recommendedName>
</protein>
<dbReference type="CDD" id="cd02440">
    <property type="entry name" value="AdoMet_MTases"/>
    <property type="match status" value="1"/>
</dbReference>
<dbReference type="Proteomes" id="UP000637628">
    <property type="component" value="Unassembled WGS sequence"/>
</dbReference>
<feature type="domain" description="Methyltransferase" evidence="1">
    <location>
        <begin position="33"/>
        <end position="163"/>
    </location>
</feature>
<evidence type="ECO:0000313" key="3">
    <source>
        <dbReference type="Proteomes" id="UP000637628"/>
    </source>
</evidence>
<dbReference type="PANTHER" id="PTHR43591">
    <property type="entry name" value="METHYLTRANSFERASE"/>
    <property type="match status" value="1"/>
</dbReference>
<evidence type="ECO:0000259" key="1">
    <source>
        <dbReference type="Pfam" id="PF13847"/>
    </source>
</evidence>
<accession>A0ABQ3Z428</accession>
<reference evidence="2 3" key="1">
    <citation type="submission" date="2021-01" db="EMBL/GenBank/DDBJ databases">
        <title>Whole genome shotgun sequence of Actinoplanes durhamensis NBRC 14914.</title>
        <authorList>
            <person name="Komaki H."/>
            <person name="Tamura T."/>
        </authorList>
    </citation>
    <scope>NUCLEOTIDE SEQUENCE [LARGE SCALE GENOMIC DNA]</scope>
    <source>
        <strain evidence="2 3">NBRC 14914</strain>
    </source>
</reference>
<name>A0ABQ3Z428_9ACTN</name>
<comment type="caution">
    <text evidence="2">The sequence shown here is derived from an EMBL/GenBank/DDBJ whole genome shotgun (WGS) entry which is preliminary data.</text>
</comment>
<proteinExistence type="predicted"/>
<dbReference type="InterPro" id="IPR029063">
    <property type="entry name" value="SAM-dependent_MTases_sf"/>
</dbReference>
<dbReference type="EMBL" id="BOML01000048">
    <property type="protein sequence ID" value="GIE04576.1"/>
    <property type="molecule type" value="Genomic_DNA"/>
</dbReference>
<keyword evidence="3" id="KW-1185">Reference proteome</keyword>
<dbReference type="InterPro" id="IPR025714">
    <property type="entry name" value="Methyltranfer_dom"/>
</dbReference>
<gene>
    <name evidence="2" type="ORF">Adu01nite_59260</name>
</gene>
<dbReference type="SUPFAM" id="SSF53335">
    <property type="entry name" value="S-adenosyl-L-methionine-dependent methyltransferases"/>
    <property type="match status" value="1"/>
</dbReference>
<dbReference type="Gene3D" id="3.40.50.150">
    <property type="entry name" value="Vaccinia Virus protein VP39"/>
    <property type="match status" value="1"/>
</dbReference>
<evidence type="ECO:0000313" key="2">
    <source>
        <dbReference type="EMBL" id="GIE04576.1"/>
    </source>
</evidence>
<sequence length="265" mass="29062">MATYTHGHHESVLRSHRWRTAENSAGYLLPRLNSGVSVLDVGCGPGTITADLATIVTPGRVTALEVTAAALDLARAEIARRGLTNVAFAVGDVHTLDFADDTFDVVHAHQVLQHVTDPVAALREMRRVTKPGGLVAVRDSDYAAFTWFPQLPELSEWLDLYQRVARRNGGEPDAGRRLLSWGRAAGFTEITATSSTWCFANQEDRDWWGGMWADRVLKSDMAATALQTGAATQEDLQRISDGWRAWAADQDGWLSLLHAELVATK</sequence>